<protein>
    <submittedName>
        <fullName evidence="2">Uncharacterized protein</fullName>
    </submittedName>
</protein>
<dbReference type="InterPro" id="IPR036322">
    <property type="entry name" value="WD40_repeat_dom_sf"/>
</dbReference>
<sequence>TLMDHKGATQSLAFTPDSLYLISACSMEVVNVWYVQDLMDTVSEVPCSPTTTIGNALDMGVLSLDISKSIRMEGVCLSFLFMKPKHKCLVIINISLEQYCQYMFMVTNINTPSR</sequence>
<keyword evidence="1" id="KW-0853">WD repeat</keyword>
<organism evidence="2 3">
    <name type="scientific">Cryptolaemus montrouzieri</name>
    <dbReference type="NCBI Taxonomy" id="559131"/>
    <lineage>
        <taxon>Eukaryota</taxon>
        <taxon>Metazoa</taxon>
        <taxon>Ecdysozoa</taxon>
        <taxon>Arthropoda</taxon>
        <taxon>Hexapoda</taxon>
        <taxon>Insecta</taxon>
        <taxon>Pterygota</taxon>
        <taxon>Neoptera</taxon>
        <taxon>Endopterygota</taxon>
        <taxon>Coleoptera</taxon>
        <taxon>Polyphaga</taxon>
        <taxon>Cucujiformia</taxon>
        <taxon>Coccinelloidea</taxon>
        <taxon>Coccinellidae</taxon>
        <taxon>Scymninae</taxon>
        <taxon>Scymnini</taxon>
        <taxon>Cryptolaemus</taxon>
    </lineage>
</organism>
<dbReference type="AlphaFoldDB" id="A0ABD2NJ17"/>
<dbReference type="InterPro" id="IPR001680">
    <property type="entry name" value="WD40_rpt"/>
</dbReference>
<comment type="caution">
    <text evidence="2">The sequence shown here is derived from an EMBL/GenBank/DDBJ whole genome shotgun (WGS) entry which is preliminary data.</text>
</comment>
<keyword evidence="3" id="KW-1185">Reference proteome</keyword>
<evidence type="ECO:0000256" key="1">
    <source>
        <dbReference type="PROSITE-ProRule" id="PRU00221"/>
    </source>
</evidence>
<dbReference type="EMBL" id="JABFTP020000114">
    <property type="protein sequence ID" value="KAL3278539.1"/>
    <property type="molecule type" value="Genomic_DNA"/>
</dbReference>
<accession>A0ABD2NJ17</accession>
<dbReference type="SUPFAM" id="SSF50978">
    <property type="entry name" value="WD40 repeat-like"/>
    <property type="match status" value="1"/>
</dbReference>
<proteinExistence type="predicted"/>
<evidence type="ECO:0000313" key="2">
    <source>
        <dbReference type="EMBL" id="KAL3278539.1"/>
    </source>
</evidence>
<gene>
    <name evidence="2" type="ORF">HHI36_024258</name>
</gene>
<dbReference type="PROSITE" id="PS50082">
    <property type="entry name" value="WD_REPEATS_2"/>
    <property type="match status" value="1"/>
</dbReference>
<reference evidence="2 3" key="1">
    <citation type="journal article" date="2021" name="BMC Biol.">
        <title>Horizontally acquired antibacterial genes associated with adaptive radiation of ladybird beetles.</title>
        <authorList>
            <person name="Li H.S."/>
            <person name="Tang X.F."/>
            <person name="Huang Y.H."/>
            <person name="Xu Z.Y."/>
            <person name="Chen M.L."/>
            <person name="Du X.Y."/>
            <person name="Qiu B.Y."/>
            <person name="Chen P.T."/>
            <person name="Zhang W."/>
            <person name="Slipinski A."/>
            <person name="Escalona H.E."/>
            <person name="Waterhouse R.M."/>
            <person name="Zwick A."/>
            <person name="Pang H."/>
        </authorList>
    </citation>
    <scope>NUCLEOTIDE SEQUENCE [LARGE SCALE GENOMIC DNA]</scope>
    <source>
        <strain evidence="2">SYSU2018</strain>
    </source>
</reference>
<name>A0ABD2NJ17_9CUCU</name>
<feature type="repeat" description="WD" evidence="1">
    <location>
        <begin position="2"/>
        <end position="33"/>
    </location>
</feature>
<evidence type="ECO:0000313" key="3">
    <source>
        <dbReference type="Proteomes" id="UP001516400"/>
    </source>
</evidence>
<feature type="non-terminal residue" evidence="2">
    <location>
        <position position="1"/>
    </location>
</feature>
<dbReference type="Proteomes" id="UP001516400">
    <property type="component" value="Unassembled WGS sequence"/>
</dbReference>